<dbReference type="Proteomes" id="UP001055879">
    <property type="component" value="Linkage Group LG03"/>
</dbReference>
<gene>
    <name evidence="1" type="ORF">L6452_09542</name>
</gene>
<name>A0ACB9DKK6_ARCLA</name>
<proteinExistence type="predicted"/>
<evidence type="ECO:0000313" key="1">
    <source>
        <dbReference type="EMBL" id="KAI3747097.1"/>
    </source>
</evidence>
<keyword evidence="2" id="KW-1185">Reference proteome</keyword>
<comment type="caution">
    <text evidence="1">The sequence shown here is derived from an EMBL/GenBank/DDBJ whole genome shotgun (WGS) entry which is preliminary data.</text>
</comment>
<reference evidence="1 2" key="2">
    <citation type="journal article" date="2022" name="Mol. Ecol. Resour.">
        <title>The genomes of chicory, endive, great burdock and yacon provide insights into Asteraceae paleo-polyploidization history and plant inulin production.</title>
        <authorList>
            <person name="Fan W."/>
            <person name="Wang S."/>
            <person name="Wang H."/>
            <person name="Wang A."/>
            <person name="Jiang F."/>
            <person name="Liu H."/>
            <person name="Zhao H."/>
            <person name="Xu D."/>
            <person name="Zhang Y."/>
        </authorList>
    </citation>
    <scope>NUCLEOTIDE SEQUENCE [LARGE SCALE GENOMIC DNA]</scope>
    <source>
        <strain evidence="2">cv. Niubang</strain>
    </source>
</reference>
<organism evidence="1 2">
    <name type="scientific">Arctium lappa</name>
    <name type="common">Greater burdock</name>
    <name type="synonym">Lappa major</name>
    <dbReference type="NCBI Taxonomy" id="4217"/>
    <lineage>
        <taxon>Eukaryota</taxon>
        <taxon>Viridiplantae</taxon>
        <taxon>Streptophyta</taxon>
        <taxon>Embryophyta</taxon>
        <taxon>Tracheophyta</taxon>
        <taxon>Spermatophyta</taxon>
        <taxon>Magnoliopsida</taxon>
        <taxon>eudicotyledons</taxon>
        <taxon>Gunneridae</taxon>
        <taxon>Pentapetalae</taxon>
        <taxon>asterids</taxon>
        <taxon>campanulids</taxon>
        <taxon>Asterales</taxon>
        <taxon>Asteraceae</taxon>
        <taxon>Carduoideae</taxon>
        <taxon>Cardueae</taxon>
        <taxon>Arctiinae</taxon>
        <taxon>Arctium</taxon>
    </lineage>
</organism>
<sequence length="240" mass="27421">MVELEEEAVVFPVVLYDGEREMDVGNIKIHHTLDFKQFQIMLKETIGISYNNLTTYLVESSKSKSPSERRKILITGKVNFSVLVRETNCYFLVVLKRSRRDRRRKPNKQSGIEFAFPTSVSPEYLLHLRRNQVDLIDGQMSSVYGSYCYGDLFHDLQMKRENYVNTVLNRNHACYLPLNVNFPRAEEAYSTVQSGGSRALCEDCAKAKKRGKTAAFHFCVYDDVIAGGFRSLVGPISRPG</sequence>
<reference evidence="2" key="1">
    <citation type="journal article" date="2022" name="Mol. Ecol. Resour.">
        <title>The genomes of chicory, endive, great burdock and yacon provide insights into Asteraceae palaeo-polyploidization history and plant inulin production.</title>
        <authorList>
            <person name="Fan W."/>
            <person name="Wang S."/>
            <person name="Wang H."/>
            <person name="Wang A."/>
            <person name="Jiang F."/>
            <person name="Liu H."/>
            <person name="Zhao H."/>
            <person name="Xu D."/>
            <person name="Zhang Y."/>
        </authorList>
    </citation>
    <scope>NUCLEOTIDE SEQUENCE [LARGE SCALE GENOMIC DNA]</scope>
    <source>
        <strain evidence="2">cv. Niubang</strain>
    </source>
</reference>
<protein>
    <submittedName>
        <fullName evidence="1">Uncharacterized protein</fullName>
    </submittedName>
</protein>
<accession>A0ACB9DKK6</accession>
<evidence type="ECO:0000313" key="2">
    <source>
        <dbReference type="Proteomes" id="UP001055879"/>
    </source>
</evidence>
<dbReference type="EMBL" id="CM042049">
    <property type="protein sequence ID" value="KAI3747097.1"/>
    <property type="molecule type" value="Genomic_DNA"/>
</dbReference>